<keyword evidence="3" id="KW-1185">Reference proteome</keyword>
<dbReference type="EMBL" id="JAXAVW010000004">
    <property type="protein sequence ID" value="MDX8029760.1"/>
    <property type="molecule type" value="Genomic_DNA"/>
</dbReference>
<protein>
    <recommendedName>
        <fullName evidence="4">Secreted protein</fullName>
    </recommendedName>
</protein>
<comment type="caution">
    <text evidence="2">The sequence shown here is derived from an EMBL/GenBank/DDBJ whole genome shotgun (WGS) entry which is preliminary data.</text>
</comment>
<proteinExistence type="predicted"/>
<name>A0ABU4SV26_9PSEU</name>
<evidence type="ECO:0008006" key="4">
    <source>
        <dbReference type="Google" id="ProtNLM"/>
    </source>
</evidence>
<accession>A0ABU4SV26</accession>
<feature type="chain" id="PRO_5045647236" description="Secreted protein" evidence="1">
    <location>
        <begin position="21"/>
        <end position="122"/>
    </location>
</feature>
<evidence type="ECO:0000313" key="2">
    <source>
        <dbReference type="EMBL" id="MDX8029760.1"/>
    </source>
</evidence>
<feature type="signal peptide" evidence="1">
    <location>
        <begin position="1"/>
        <end position="20"/>
    </location>
</feature>
<evidence type="ECO:0000313" key="3">
    <source>
        <dbReference type="Proteomes" id="UP001285521"/>
    </source>
</evidence>
<organism evidence="2 3">
    <name type="scientific">Lentzea miocenica</name>
    <dbReference type="NCBI Taxonomy" id="3095431"/>
    <lineage>
        <taxon>Bacteria</taxon>
        <taxon>Bacillati</taxon>
        <taxon>Actinomycetota</taxon>
        <taxon>Actinomycetes</taxon>
        <taxon>Pseudonocardiales</taxon>
        <taxon>Pseudonocardiaceae</taxon>
        <taxon>Lentzea</taxon>
    </lineage>
</organism>
<reference evidence="2 3" key="1">
    <citation type="submission" date="2023-11" db="EMBL/GenBank/DDBJ databases">
        <title>Lentzea sokolovensis, sp. nov., Lentzea kristufkii, sp. nov., and Lentzea miocenensis, sp. nov., rare actinobacteria from Sokolov Coal Basin, Miocene lacustrine sediment, Czech Republic.</title>
        <authorList>
            <person name="Lara A."/>
            <person name="Kotroba L."/>
            <person name="Nouioui I."/>
            <person name="Neumann-Schaal M."/>
            <person name="Mast Y."/>
            <person name="Chronakova A."/>
        </authorList>
    </citation>
    <scope>NUCLEOTIDE SEQUENCE [LARGE SCALE GENOMIC DNA]</scope>
    <source>
        <strain evidence="2 3">BCCO 10_0856</strain>
    </source>
</reference>
<sequence length="122" mass="12779">MRMKLLGAALGGLALMSATAVSSQAEPANFQPANGGLVAAADNIPCWTSFNPPAPQGGPMIHYYKNCNTAPVTVATGFVDAAGQATFYHWTCTTVPVGATWHWAYEGSTRPGVNYQTVICLS</sequence>
<evidence type="ECO:0000256" key="1">
    <source>
        <dbReference type="SAM" id="SignalP"/>
    </source>
</evidence>
<dbReference type="Proteomes" id="UP001285521">
    <property type="component" value="Unassembled WGS sequence"/>
</dbReference>
<gene>
    <name evidence="2" type="ORF">SK803_06030</name>
</gene>
<keyword evidence="1" id="KW-0732">Signal</keyword>